<comment type="caution">
    <text evidence="4">The sequence shown here is derived from an EMBL/GenBank/DDBJ whole genome shotgun (WGS) entry which is preliminary data.</text>
</comment>
<proteinExistence type="predicted"/>
<evidence type="ECO:0000313" key="4">
    <source>
        <dbReference type="EMBL" id="EGE54097.1"/>
    </source>
</evidence>
<organism evidence="4 5">
    <name type="scientific">Streptococcus parauberis NCFD 2020</name>
    <dbReference type="NCBI Taxonomy" id="873447"/>
    <lineage>
        <taxon>Bacteria</taxon>
        <taxon>Bacillati</taxon>
        <taxon>Bacillota</taxon>
        <taxon>Bacilli</taxon>
        <taxon>Lactobacillales</taxon>
        <taxon>Streptococcaceae</taxon>
        <taxon>Streptococcus</taxon>
    </lineage>
</organism>
<feature type="compositionally biased region" description="Polar residues" evidence="1">
    <location>
        <begin position="1061"/>
        <end position="1078"/>
    </location>
</feature>
<dbReference type="RefSeq" id="WP_003104327.1">
    <property type="nucleotide sequence ID" value="NZ_AEUT02000001.1"/>
</dbReference>
<feature type="region of interest" description="Disordered" evidence="1">
    <location>
        <begin position="1056"/>
        <end position="1078"/>
    </location>
</feature>
<evidence type="ECO:0000256" key="3">
    <source>
        <dbReference type="SAM" id="SignalP"/>
    </source>
</evidence>
<feature type="compositionally biased region" description="Basic and acidic residues" evidence="1">
    <location>
        <begin position="126"/>
        <end position="139"/>
    </location>
</feature>
<evidence type="ECO:0000256" key="1">
    <source>
        <dbReference type="SAM" id="MobiDB-lite"/>
    </source>
</evidence>
<dbReference type="AlphaFoldDB" id="F1Z2H0"/>
<feature type="compositionally biased region" description="Basic and acidic residues" evidence="1">
    <location>
        <begin position="53"/>
        <end position="66"/>
    </location>
</feature>
<gene>
    <name evidence="4" type="ORF">SPB_1037</name>
</gene>
<dbReference type="SUPFAM" id="SSF52058">
    <property type="entry name" value="L domain-like"/>
    <property type="match status" value="1"/>
</dbReference>
<dbReference type="EMBL" id="AEUT02000001">
    <property type="protein sequence ID" value="EGE54097.1"/>
    <property type="molecule type" value="Genomic_DNA"/>
</dbReference>
<dbReference type="Gene3D" id="3.80.10.10">
    <property type="entry name" value="Ribonuclease Inhibitor"/>
    <property type="match status" value="2"/>
</dbReference>
<dbReference type="InterPro" id="IPR026906">
    <property type="entry name" value="LRR_5"/>
</dbReference>
<dbReference type="InterPro" id="IPR053139">
    <property type="entry name" value="Surface_bspA-like"/>
</dbReference>
<dbReference type="eggNOG" id="COG4886">
    <property type="taxonomic scope" value="Bacteria"/>
</dbReference>
<evidence type="ECO:0000256" key="2">
    <source>
        <dbReference type="SAM" id="Phobius"/>
    </source>
</evidence>
<dbReference type="HOGENOM" id="CLU_014522_0_0_9"/>
<dbReference type="Pfam" id="PF13306">
    <property type="entry name" value="LRR_5"/>
    <property type="match status" value="2"/>
</dbReference>
<dbReference type="InterPro" id="IPR032675">
    <property type="entry name" value="LRR_dom_sf"/>
</dbReference>
<keyword evidence="3" id="KW-0732">Signal</keyword>
<feature type="transmembrane region" description="Helical" evidence="2">
    <location>
        <begin position="1088"/>
        <end position="1106"/>
    </location>
</feature>
<accession>F1Z2H0</accession>
<dbReference type="PANTHER" id="PTHR45661:SF3">
    <property type="entry name" value="IG-LIKE DOMAIN-CONTAINING PROTEIN"/>
    <property type="match status" value="1"/>
</dbReference>
<protein>
    <submittedName>
        <fullName evidence="4">Cell wall surface anchor family protein</fullName>
    </submittedName>
</protein>
<sequence length="1114" mass="123837">MKTKPILITLSLLTATSLLCSQEVYANELESKPVVHNNLSSDNNDWFEDEGDVVDKPSIADDKPINEEVSDLFAEEPAPASEEGAKPEKVVSSNQENPEALEDEISDQNQSSPTDDKPSKASQEGPKVEKELVREEKQPTSESPALDSQKESLSPKAPKKAPIVNVEEKDIPSSQPISGLEMKLLEDKPQVEHNLAPEVEAVESIWKLSDFIIKEQQIIGFTKEGIKKLGQTGHLVLPDKDETGKPIFRVASFAFIPNKKTAIPDYISRPGENGKVDNLDVDKKPIINEGEEFSFYALKSLTIPEGYLSIGSDAFTENKNLTSINLPQSLKTISDYAFAHNNLSQIVLPSSLEKIGDNAFFDNRLSKEIVLPESLKDLGERAFKSNRITKLVSKSPYLKVLKEAVFEDNSISNIAIESPIEKIEENAFAANPGDAHYGNFVVINSSKPAKEIKVIDKHVYVNPGKDKETALPDLDVSKWLVADFTYDGTSLTGFSDRGLLKIRQNKRLEIPKFNANGESVTSIAPNAFRNVDFQNKTLRKYDIEELIIPSTIKTIGDFAFQSNNLISFEASEDLEVIGQGAFMNNQIVDLELKDSLKIIGDAAFHINRIHAIVIPENVEKIGISAFRQNGAQHLLFLGNELRDLGEMAFLSNAFSDIDLSDLDNLKVIPVQAFADNLLKTVALPPHLEAISAQAFKTNHLNDLVVPNSLQNIVFNAFDQNTGHHKYKKVLIETKDKLVSPLADGDFFVVNPDLLSVDKTPIADLLKMIKELDLDQLQETTKTYYVDLAKRAEKLLNNSDLSQGAQNQFVNEATFFMSRIDLDKSLKEAISVHNSYPHYKDPGLLEGKIGEAKVAYTNSALSDQRIIRLIRELDFLSHLVKNDGKLDSFNMVEGIYHLESPLPIPDYFIAINLYFDKNGKIVFVLDRSEQVGQNQFDDYGNPIMNIDEDNEGYHSLAIATLADYEGLSIQDILHKELSQLPQIRLVDKAAFHREGIFLAIKDACQDAIKVLDDNADEQSQKKQALSENIEPSAKQKNQDVLASGYVHSTRIAQSDLADHNSQENQASQEMSKQSSVSLPQTADQVRNPFMALGLLFLSLVLLPLKMIKVGIFGSK</sequence>
<reference evidence="4 5" key="1">
    <citation type="submission" date="2011-02" db="EMBL/GenBank/DDBJ databases">
        <authorList>
            <person name="Stanhope M.J."/>
            <person name="Durkin A.S."/>
            <person name="Hostetler J."/>
            <person name="Kim M."/>
            <person name="Radune D."/>
            <person name="Singh I."/>
            <person name="Town C.D."/>
        </authorList>
    </citation>
    <scope>NUCLEOTIDE SEQUENCE [LARGE SCALE GENOMIC DNA]</scope>
    <source>
        <strain evidence="4 5">NCFD 2020</strain>
    </source>
</reference>
<dbReference type="GeneID" id="61420697"/>
<feature type="signal peptide" evidence="3">
    <location>
        <begin position="1"/>
        <end position="26"/>
    </location>
</feature>
<feature type="region of interest" description="Disordered" evidence="1">
    <location>
        <begin position="36"/>
        <end position="174"/>
    </location>
</feature>
<keyword evidence="2" id="KW-1133">Transmembrane helix</keyword>
<keyword evidence="2" id="KW-0812">Transmembrane</keyword>
<keyword evidence="2" id="KW-0472">Membrane</keyword>
<name>F1Z2H0_9STRE</name>
<dbReference type="Proteomes" id="UP000003732">
    <property type="component" value="Unassembled WGS sequence"/>
</dbReference>
<dbReference type="PANTHER" id="PTHR45661">
    <property type="entry name" value="SURFACE ANTIGEN"/>
    <property type="match status" value="1"/>
</dbReference>
<evidence type="ECO:0000313" key="5">
    <source>
        <dbReference type="Proteomes" id="UP000003732"/>
    </source>
</evidence>
<feature type="chain" id="PRO_5003272337" evidence="3">
    <location>
        <begin position="27"/>
        <end position="1114"/>
    </location>
</feature>